<keyword evidence="7" id="KW-1185">Reference proteome</keyword>
<dbReference type="Proteomes" id="UP000092583">
    <property type="component" value="Unassembled WGS sequence"/>
</dbReference>
<feature type="compositionally biased region" description="Basic and acidic residues" evidence="4">
    <location>
        <begin position="580"/>
        <end position="594"/>
    </location>
</feature>
<comment type="subcellular location">
    <subcellularLocation>
        <location evidence="1">Nucleus</location>
    </subcellularLocation>
</comment>
<feature type="region of interest" description="Disordered" evidence="4">
    <location>
        <begin position="533"/>
        <end position="754"/>
    </location>
</feature>
<feature type="compositionally biased region" description="Acidic residues" evidence="4">
    <location>
        <begin position="88"/>
        <end position="99"/>
    </location>
</feature>
<dbReference type="Pfam" id="PF09368">
    <property type="entry name" value="Sas10"/>
    <property type="match status" value="1"/>
</dbReference>
<dbReference type="OrthoDB" id="1924577at2759"/>
<feature type="compositionally biased region" description="Basic and acidic residues" evidence="4">
    <location>
        <begin position="160"/>
        <end position="188"/>
    </location>
</feature>
<feature type="compositionally biased region" description="Acidic residues" evidence="4">
    <location>
        <begin position="456"/>
        <end position="468"/>
    </location>
</feature>
<protein>
    <submittedName>
        <fullName evidence="6">U3 small nucleolar RNA-associated protein 3</fullName>
    </submittedName>
</protein>
<keyword evidence="3" id="KW-0539">Nucleus</keyword>
<organism evidence="6 7">
    <name type="scientific">Kwoniella mangroviensis CBS 10435</name>
    <dbReference type="NCBI Taxonomy" id="1331196"/>
    <lineage>
        <taxon>Eukaryota</taxon>
        <taxon>Fungi</taxon>
        <taxon>Dikarya</taxon>
        <taxon>Basidiomycota</taxon>
        <taxon>Agaricomycotina</taxon>
        <taxon>Tremellomycetes</taxon>
        <taxon>Tremellales</taxon>
        <taxon>Cryptococcaceae</taxon>
        <taxon>Kwoniella</taxon>
    </lineage>
</organism>
<feature type="compositionally biased region" description="Low complexity" evidence="4">
    <location>
        <begin position="8"/>
        <end position="22"/>
    </location>
</feature>
<feature type="compositionally biased region" description="Basic residues" evidence="4">
    <location>
        <begin position="477"/>
        <end position="487"/>
    </location>
</feature>
<dbReference type="PANTHER" id="PTHR13237:SF8">
    <property type="entry name" value="SOMETHING ABOUT SILENCING PROTEIN 10"/>
    <property type="match status" value="1"/>
</dbReference>
<evidence type="ECO:0000256" key="2">
    <source>
        <dbReference type="ARBA" id="ARBA00010979"/>
    </source>
</evidence>
<evidence type="ECO:0000259" key="5">
    <source>
        <dbReference type="Pfam" id="PF09368"/>
    </source>
</evidence>
<feature type="region of interest" description="Disordered" evidence="4">
    <location>
        <begin position="381"/>
        <end position="405"/>
    </location>
</feature>
<feature type="compositionally biased region" description="Acidic residues" evidence="4">
    <location>
        <begin position="55"/>
        <end position="71"/>
    </location>
</feature>
<dbReference type="AlphaFoldDB" id="A0A1B9IMS5"/>
<feature type="compositionally biased region" description="Basic and acidic residues" evidence="4">
    <location>
        <begin position="649"/>
        <end position="665"/>
    </location>
</feature>
<dbReference type="GO" id="GO:0032040">
    <property type="term" value="C:small-subunit processome"/>
    <property type="evidence" value="ECO:0007669"/>
    <property type="project" value="TreeGrafter"/>
</dbReference>
<feature type="compositionally biased region" description="Basic and acidic residues" evidence="4">
    <location>
        <begin position="488"/>
        <end position="497"/>
    </location>
</feature>
<feature type="region of interest" description="Disordered" evidence="4">
    <location>
        <begin position="1"/>
        <end position="188"/>
    </location>
</feature>
<proteinExistence type="inferred from homology"/>
<evidence type="ECO:0000256" key="3">
    <source>
        <dbReference type="ARBA" id="ARBA00023242"/>
    </source>
</evidence>
<dbReference type="STRING" id="1331196.A0A1B9IMS5"/>
<evidence type="ECO:0000256" key="1">
    <source>
        <dbReference type="ARBA" id="ARBA00004123"/>
    </source>
</evidence>
<dbReference type="EMBL" id="KI669464">
    <property type="protein sequence ID" value="OCF56827.1"/>
    <property type="molecule type" value="Genomic_DNA"/>
</dbReference>
<reference evidence="6 7" key="1">
    <citation type="submission" date="2013-07" db="EMBL/GenBank/DDBJ databases">
        <title>The Genome Sequence of Kwoniella mangroviensis CBS10435.</title>
        <authorList>
            <consortium name="The Broad Institute Genome Sequencing Platform"/>
            <person name="Cuomo C."/>
            <person name="Litvintseva A."/>
            <person name="Chen Y."/>
            <person name="Heitman J."/>
            <person name="Sun S."/>
            <person name="Springer D."/>
            <person name="Dromer F."/>
            <person name="Young S.K."/>
            <person name="Zeng Q."/>
            <person name="Gargeya S."/>
            <person name="Fitzgerald M."/>
            <person name="Abouelleil A."/>
            <person name="Alvarado L."/>
            <person name="Berlin A.M."/>
            <person name="Chapman S.B."/>
            <person name="Dewar J."/>
            <person name="Goldberg J."/>
            <person name="Griggs A."/>
            <person name="Gujja S."/>
            <person name="Hansen M."/>
            <person name="Howarth C."/>
            <person name="Imamovic A."/>
            <person name="Larimer J."/>
            <person name="McCowan C."/>
            <person name="Murphy C."/>
            <person name="Pearson M."/>
            <person name="Priest M."/>
            <person name="Roberts A."/>
            <person name="Saif S."/>
            <person name="Shea T."/>
            <person name="Sykes S."/>
            <person name="Wortman J."/>
            <person name="Nusbaum C."/>
            <person name="Birren B."/>
        </authorList>
    </citation>
    <scope>NUCLEOTIDE SEQUENCE [LARGE SCALE GENOMIC DNA]</scope>
    <source>
        <strain evidence="6 7">CBS 10435</strain>
    </source>
</reference>
<comment type="similarity">
    <text evidence="2">Belongs to the SAS10 family.</text>
</comment>
<feature type="region of interest" description="Disordered" evidence="4">
    <location>
        <begin position="455"/>
        <end position="500"/>
    </location>
</feature>
<evidence type="ECO:0000313" key="6">
    <source>
        <dbReference type="EMBL" id="OCF56827.1"/>
    </source>
</evidence>
<reference evidence="7" key="2">
    <citation type="submission" date="2013-12" db="EMBL/GenBank/DDBJ databases">
        <title>Evolution of pathogenesis and genome organization in the Tremellales.</title>
        <authorList>
            <person name="Cuomo C."/>
            <person name="Litvintseva A."/>
            <person name="Heitman J."/>
            <person name="Chen Y."/>
            <person name="Sun S."/>
            <person name="Springer D."/>
            <person name="Dromer F."/>
            <person name="Young S."/>
            <person name="Zeng Q."/>
            <person name="Chapman S."/>
            <person name="Gujja S."/>
            <person name="Saif S."/>
            <person name="Birren B."/>
        </authorList>
    </citation>
    <scope>NUCLEOTIDE SEQUENCE [LARGE SCALE GENOMIC DNA]</scope>
    <source>
        <strain evidence="7">CBS 10435</strain>
    </source>
</reference>
<feature type="compositionally biased region" description="Basic residues" evidence="4">
    <location>
        <begin position="695"/>
        <end position="721"/>
    </location>
</feature>
<dbReference type="InterPro" id="IPR018972">
    <property type="entry name" value="Sas10_C_dom"/>
</dbReference>
<feature type="compositionally biased region" description="Acidic residues" evidence="4">
    <location>
        <begin position="604"/>
        <end position="613"/>
    </location>
</feature>
<dbReference type="GO" id="GO:0000462">
    <property type="term" value="P:maturation of SSU-rRNA from tricistronic rRNA transcript (SSU-rRNA, 5.8S rRNA, LSU-rRNA)"/>
    <property type="evidence" value="ECO:0007669"/>
    <property type="project" value="TreeGrafter"/>
</dbReference>
<evidence type="ECO:0000256" key="4">
    <source>
        <dbReference type="SAM" id="MobiDB-lite"/>
    </source>
</evidence>
<feature type="compositionally biased region" description="Acidic residues" evidence="4">
    <location>
        <begin position="127"/>
        <end position="148"/>
    </location>
</feature>
<feature type="compositionally biased region" description="Acidic residues" evidence="4">
    <location>
        <begin position="627"/>
        <end position="640"/>
    </location>
</feature>
<feature type="domain" description="Sas10 C-terminal" evidence="5">
    <location>
        <begin position="678"/>
        <end position="754"/>
    </location>
</feature>
<gene>
    <name evidence="6" type="ORF">L486_05682</name>
</gene>
<feature type="compositionally biased region" description="Acidic residues" evidence="4">
    <location>
        <begin position="385"/>
        <end position="404"/>
    </location>
</feature>
<dbReference type="PANTHER" id="PTHR13237">
    <property type="entry name" value="SOMETHING ABOUT SILENCING PROTEIN 10-RELATED"/>
    <property type="match status" value="1"/>
</dbReference>
<evidence type="ECO:0000313" key="7">
    <source>
        <dbReference type="Proteomes" id="UP000092583"/>
    </source>
</evidence>
<name>A0A1B9IMS5_9TREE</name>
<accession>A0A1B9IMS5</accession>
<sequence length="754" mass="85065">MAKKRSGKGVSAGSKASAAPGARINKIDRYEDTLEPGSVDDFMFKRDQISFNPQDESDDDDINANEGEEVLSLDLPKKSRKQLQREQEDQEDDDNEEEVEITKKQRKEKKNTPDLNGKGRFGKPIESSDEDDDSEGSDSGSDEDSEDENWGRQYYSKPSNRREKEDGRVDDEKREEEREMEEREVRRLQKKAREALDAEDFGFVQDDLSEPAEVEKIAEAEPQSKTIPAPPKTNDPVALLRHLEAHEPVKLALARDFPLIVKKLEKTSRGIKKMEEQKGDGELHKGLGWLHYQTLLTYATTLAFYIHLSSLPPSARGEGEINIIPRLLQLKEGLAMLEDLDFAAGSVSDGAFNLHPRMGLGDDETDEELKEGKMELLKRMQGLNGDEDDEDEDQWEDEMGDADDLWGKEGLEEGELEALLQDAEDDEEANELREMIKLSEKAKKKGKKTKILEDAAAAEEEDGLDLDLDSIVVPKKDKTKKKSKSKKDKTEGDEKSSKLTFAPLAEPEFFIGGTSSSSSKKSPVYDELDVLVDPTSLGNADYEDKQTRKRSLAFHTSKINSTLARREQGRQNRMGGDEDLPYRDKRKARDDALKRSQTNQAVGEDLDLDAEDDDTRRSKSSKRSREDEDGQEDDGEEDYYDLVKRRRKEEKNAKEAEHEAYEAEKLAAIASLDDPSHEGGPRALTRAIEKNRGLTPHRSKGGRNPRVKKRQQYEKAKKKVASQRSVYKGGQGAYGGEYKGEKTGISKVIKSRKF</sequence>